<organism evidence="3 4">
    <name type="scientific">Clostridium neuense</name>
    <dbReference type="NCBI Taxonomy" id="1728934"/>
    <lineage>
        <taxon>Bacteria</taxon>
        <taxon>Bacillati</taxon>
        <taxon>Bacillota</taxon>
        <taxon>Clostridia</taxon>
        <taxon>Eubacteriales</taxon>
        <taxon>Clostridiaceae</taxon>
        <taxon>Clostridium</taxon>
    </lineage>
</organism>
<sequence length="252" mass="29927">MPYREKKIYSGKILEVEIYPISCKERKQPRKKKEKGTSLKQKNLNDKNARKHFIRLANNNFTDNDIVVHLTYTDNELPASEEEAKRDITNYIRRIKHYRNKNGLPEMKYMAVIEVGEKGKRLHHHVIMSNIDRDIVERLWGKGRANADRLKADENGYEALAKYMTKSQKVTKDTKETKGNKRWIQSRNLDQPVIKVNDFKYTKKKVHEISNSPEDKEIFQKEYPEYFLNECKVTENEIIGGTYLYIKMRKLE</sequence>
<evidence type="ECO:0000259" key="2">
    <source>
        <dbReference type="Pfam" id="PF23343"/>
    </source>
</evidence>
<dbReference type="EMBL" id="JBJIAA010000009">
    <property type="protein sequence ID" value="MFL0251274.1"/>
    <property type="molecule type" value="Genomic_DNA"/>
</dbReference>
<gene>
    <name evidence="3" type="ORF">ACJDT4_12630</name>
</gene>
<protein>
    <recommendedName>
        <fullName evidence="2">Replication-associated protein ORF2/G2P domain-containing protein</fullName>
    </recommendedName>
</protein>
<name>A0ABW8TFH7_9CLOT</name>
<proteinExistence type="predicted"/>
<dbReference type="InterPro" id="IPR056906">
    <property type="entry name" value="ORF2/G2P_dom"/>
</dbReference>
<comment type="caution">
    <text evidence="3">The sequence shown here is derived from an EMBL/GenBank/DDBJ whole genome shotgun (WGS) entry which is preliminary data.</text>
</comment>
<dbReference type="Proteomes" id="UP001623592">
    <property type="component" value="Unassembled WGS sequence"/>
</dbReference>
<feature type="region of interest" description="Disordered" evidence="1">
    <location>
        <begin position="25"/>
        <end position="45"/>
    </location>
</feature>
<accession>A0ABW8TFH7</accession>
<reference evidence="3 4" key="1">
    <citation type="submission" date="2024-11" db="EMBL/GenBank/DDBJ databases">
        <authorList>
            <person name="Heng Y.C."/>
            <person name="Lim A.C.H."/>
            <person name="Lee J.K.Y."/>
            <person name="Kittelmann S."/>
        </authorList>
    </citation>
    <scope>NUCLEOTIDE SEQUENCE [LARGE SCALE GENOMIC DNA]</scope>
    <source>
        <strain evidence="3 4">WILCCON 0114</strain>
    </source>
</reference>
<evidence type="ECO:0000313" key="4">
    <source>
        <dbReference type="Proteomes" id="UP001623592"/>
    </source>
</evidence>
<feature type="domain" description="Replication-associated protein ORF2/G2P" evidence="2">
    <location>
        <begin position="67"/>
        <end position="167"/>
    </location>
</feature>
<dbReference type="RefSeq" id="WP_406787929.1">
    <property type="nucleotide sequence ID" value="NZ_JBJIAA010000009.1"/>
</dbReference>
<evidence type="ECO:0000313" key="3">
    <source>
        <dbReference type="EMBL" id="MFL0251274.1"/>
    </source>
</evidence>
<evidence type="ECO:0000256" key="1">
    <source>
        <dbReference type="SAM" id="MobiDB-lite"/>
    </source>
</evidence>
<keyword evidence="4" id="KW-1185">Reference proteome</keyword>
<dbReference type="Pfam" id="PF23343">
    <property type="entry name" value="REP_ORF2-G2P"/>
    <property type="match status" value="1"/>
</dbReference>